<evidence type="ECO:0000313" key="1">
    <source>
        <dbReference type="EMBL" id="RPF21498.1"/>
    </source>
</evidence>
<dbReference type="AlphaFoldDB" id="A0A3N4Z6Q2"/>
<accession>A0A3N4Z6Q2</accession>
<dbReference type="EMBL" id="RKQZ01000001">
    <property type="protein sequence ID" value="RPF21498.1"/>
    <property type="molecule type" value="Genomic_DNA"/>
</dbReference>
<gene>
    <name evidence="1" type="ORF">EDD34_2128</name>
</gene>
<evidence type="ECO:0000313" key="2">
    <source>
        <dbReference type="Proteomes" id="UP000280501"/>
    </source>
</evidence>
<organism evidence="1 2">
    <name type="scientific">Myceligenerans xiligouense</name>
    <dbReference type="NCBI Taxonomy" id="253184"/>
    <lineage>
        <taxon>Bacteria</taxon>
        <taxon>Bacillati</taxon>
        <taxon>Actinomycetota</taxon>
        <taxon>Actinomycetes</taxon>
        <taxon>Micrococcales</taxon>
        <taxon>Promicromonosporaceae</taxon>
        <taxon>Myceligenerans</taxon>
    </lineage>
</organism>
<dbReference type="SUPFAM" id="SSF52540">
    <property type="entry name" value="P-loop containing nucleoside triphosphate hydrolases"/>
    <property type="match status" value="1"/>
</dbReference>
<name>A0A3N4Z6Q2_9MICO</name>
<protein>
    <recommendedName>
        <fullName evidence="3">ATP/GTP-binding protein</fullName>
    </recommendedName>
</protein>
<sequence length="893" mass="100279">MSRSDLRALFRSNDRRFKAVDVFTNREGEWAAVTRSLAYRIEENRASTFDVEDLEAPRRNVMAFYGVGGIGKTALSHEVVERLSGEGRGPEQWPAIDSELGRFAPVRIDLSAQAGVDLETILLSLRVRLAELGRPMPAFDLAFHRYWEHNHPGESLADYLRRSSFFGRISSAMSVPDQIQEVLADVAQVLLLPGSIGALVGQTLKLVVSGLRDRQRRAQLMGECTRLPDLLEAEPDTDALSYYAHLLSWDLAQLPAEKSATLVVLLDTFEDVGDRSHRDVERLIQRVAWLMPNALFIITGRNRLQWDDEHLEGQLDWVGPRSWPLLAPSAERDPRQHRIGYLTEKDCQIYLSRRLTLDAEPLMTKSVRDIIVRRSHGLPLYLDLAVMRFLDLYHQRNHVPDAEEFNHDFPALVARTFRDLTLAERQVLRAVSLLDAFSISLAAAATAGLAPESATRALVERPFIEYDPTGPWPYYLHNLVQSAIREADSTAEDRWSRSEWKRAAGRTLAALGDEYRRAARLGDRRTVVACLRQGLRLARDFSLDLGWLVDASYLYVEDSVWEPIDIHAHASPRRTTVRSVRGRIAVALAESLDAIARRQRQHRQLTLDTLEAIIAGDVLPDDLTELPLYFIAECHRDIGNLDQSLAGMRRVAALGGRLAPDANRGLLHLARRLGQFPDVLAAAGSLGQRGHKDRTLGDLWWTQASIVRACDAYARERDAALRDDHAGEAAVSQACLAFSAAFQDRARALEQVERARRLLAGSNSAWSHRQLANAELLCDAGIDPSLPSRVTEAVALAEDRALTSITAYARFALCFHAAILADRDMLEAARTELRRSVKGKEFSYLLEASYFLADESVPNDVPRADWIDGPETTRARWRQLVHDRTVQIIDREG</sequence>
<evidence type="ECO:0008006" key="3">
    <source>
        <dbReference type="Google" id="ProtNLM"/>
    </source>
</evidence>
<dbReference type="Proteomes" id="UP000280501">
    <property type="component" value="Unassembled WGS sequence"/>
</dbReference>
<keyword evidence="2" id="KW-1185">Reference proteome</keyword>
<comment type="caution">
    <text evidence="1">The sequence shown here is derived from an EMBL/GenBank/DDBJ whole genome shotgun (WGS) entry which is preliminary data.</text>
</comment>
<dbReference type="InterPro" id="IPR027417">
    <property type="entry name" value="P-loop_NTPase"/>
</dbReference>
<proteinExistence type="predicted"/>
<reference evidence="1 2" key="1">
    <citation type="submission" date="2018-11" db="EMBL/GenBank/DDBJ databases">
        <title>Sequencing the genomes of 1000 actinobacteria strains.</title>
        <authorList>
            <person name="Klenk H.-P."/>
        </authorList>
    </citation>
    <scope>NUCLEOTIDE SEQUENCE [LARGE SCALE GENOMIC DNA]</scope>
    <source>
        <strain evidence="1 2">DSM 15700</strain>
    </source>
</reference>